<protein>
    <submittedName>
        <fullName evidence="2">Rho GTPase-activating protein like</fullName>
    </submittedName>
</protein>
<feature type="non-terminal residue" evidence="2">
    <location>
        <position position="1"/>
    </location>
</feature>
<dbReference type="AlphaFoldDB" id="A0A699XIM0"/>
<evidence type="ECO:0000313" key="2">
    <source>
        <dbReference type="EMBL" id="GFD58200.1"/>
    </source>
</evidence>
<proteinExistence type="predicted"/>
<reference evidence="2" key="1">
    <citation type="journal article" date="2019" name="Sci. Rep.">
        <title>Draft genome of Tanacetum cinerariifolium, the natural source of mosquito coil.</title>
        <authorList>
            <person name="Yamashiro T."/>
            <person name="Shiraishi A."/>
            <person name="Satake H."/>
            <person name="Nakayama K."/>
        </authorList>
    </citation>
    <scope>NUCLEOTIDE SEQUENCE</scope>
</reference>
<feature type="domain" description="TOD1/MUCI70 glycosyltransferase-like" evidence="1">
    <location>
        <begin position="1"/>
        <end position="60"/>
    </location>
</feature>
<accession>A0A699XIM0</accession>
<comment type="caution">
    <text evidence="2">The sequence shown here is derived from an EMBL/GenBank/DDBJ whole genome shotgun (WGS) entry which is preliminary data.</text>
</comment>
<dbReference type="InterPro" id="IPR048354">
    <property type="entry name" value="TOD1_MUCI70_glycTrfase_dom"/>
</dbReference>
<organism evidence="2">
    <name type="scientific">Tanacetum cinerariifolium</name>
    <name type="common">Dalmatian daisy</name>
    <name type="synonym">Chrysanthemum cinerariifolium</name>
    <dbReference type="NCBI Taxonomy" id="118510"/>
    <lineage>
        <taxon>Eukaryota</taxon>
        <taxon>Viridiplantae</taxon>
        <taxon>Streptophyta</taxon>
        <taxon>Embryophyta</taxon>
        <taxon>Tracheophyta</taxon>
        <taxon>Spermatophyta</taxon>
        <taxon>Magnoliopsida</taxon>
        <taxon>eudicotyledons</taxon>
        <taxon>Gunneridae</taxon>
        <taxon>Pentapetalae</taxon>
        <taxon>asterids</taxon>
        <taxon>campanulids</taxon>
        <taxon>Asterales</taxon>
        <taxon>Asteraceae</taxon>
        <taxon>Asteroideae</taxon>
        <taxon>Anthemideae</taxon>
        <taxon>Anthemidinae</taxon>
        <taxon>Tanacetum</taxon>
    </lineage>
</organism>
<feature type="non-terminal residue" evidence="2">
    <location>
        <position position="61"/>
    </location>
</feature>
<sequence length="61" mass="6847">KTGFDIDDSDLFEMDQCRGIVVASAIFGAYDLIQQPKNISESAKQNVCFFMFVDEETASFL</sequence>
<evidence type="ECO:0000259" key="1">
    <source>
        <dbReference type="Pfam" id="PF04765"/>
    </source>
</evidence>
<dbReference type="EMBL" id="BKCJ011849816">
    <property type="protein sequence ID" value="GFD58200.1"/>
    <property type="molecule type" value="Genomic_DNA"/>
</dbReference>
<gene>
    <name evidence="2" type="ORF">Tci_930169</name>
</gene>
<dbReference type="PANTHER" id="PTHR12956:SF38">
    <property type="entry name" value="HEXOSYLTRANSFERASE MUCI70-RELATED"/>
    <property type="match status" value="1"/>
</dbReference>
<dbReference type="InterPro" id="IPR006852">
    <property type="entry name" value="TOD1_MUCI70"/>
</dbReference>
<name>A0A699XIM0_TANCI</name>
<dbReference type="PANTHER" id="PTHR12956">
    <property type="entry name" value="ALKALINE CERAMIDASE-RELATED"/>
    <property type="match status" value="1"/>
</dbReference>
<dbReference type="Pfam" id="PF04765">
    <property type="entry name" value="TOD1_MUCI70"/>
    <property type="match status" value="1"/>
</dbReference>